<dbReference type="Pfam" id="PF07679">
    <property type="entry name" value="I-set"/>
    <property type="match status" value="1"/>
</dbReference>
<dbReference type="InterPro" id="IPR013783">
    <property type="entry name" value="Ig-like_fold"/>
</dbReference>
<evidence type="ECO:0000256" key="2">
    <source>
        <dbReference type="SAM" id="SignalP"/>
    </source>
</evidence>
<evidence type="ECO:0000259" key="3">
    <source>
        <dbReference type="PROSITE" id="PS50835"/>
    </source>
</evidence>
<keyword evidence="4" id="KW-1185">Reference proteome</keyword>
<dbReference type="CDD" id="cd00096">
    <property type="entry name" value="Ig"/>
    <property type="match status" value="1"/>
</dbReference>
<dbReference type="InterPro" id="IPR013098">
    <property type="entry name" value="Ig_I-set"/>
</dbReference>
<gene>
    <name evidence="5" type="primary">LOC100373272</name>
</gene>
<organism evidence="4 5">
    <name type="scientific">Saccoglossus kowalevskii</name>
    <name type="common">Acorn worm</name>
    <dbReference type="NCBI Taxonomy" id="10224"/>
    <lineage>
        <taxon>Eukaryota</taxon>
        <taxon>Metazoa</taxon>
        <taxon>Hemichordata</taxon>
        <taxon>Enteropneusta</taxon>
        <taxon>Harrimaniidae</taxon>
        <taxon>Saccoglossus</taxon>
    </lineage>
</organism>
<evidence type="ECO:0000313" key="4">
    <source>
        <dbReference type="Proteomes" id="UP000694865"/>
    </source>
</evidence>
<dbReference type="InterPro" id="IPR007110">
    <property type="entry name" value="Ig-like_dom"/>
</dbReference>
<name>A0ABM0GTY8_SACKO</name>
<dbReference type="PROSITE" id="PS00018">
    <property type="entry name" value="EF_HAND_1"/>
    <property type="match status" value="1"/>
</dbReference>
<keyword evidence="1" id="KW-1133">Transmembrane helix</keyword>
<dbReference type="InterPro" id="IPR003599">
    <property type="entry name" value="Ig_sub"/>
</dbReference>
<dbReference type="InterPro" id="IPR036179">
    <property type="entry name" value="Ig-like_dom_sf"/>
</dbReference>
<evidence type="ECO:0000313" key="5">
    <source>
        <dbReference type="RefSeq" id="XP_002737293.1"/>
    </source>
</evidence>
<dbReference type="Proteomes" id="UP000694865">
    <property type="component" value="Unplaced"/>
</dbReference>
<sequence>MLSFLSHMSLICFLCILSSGFLCYAELTLTIDNDKTGFIGQSDITLYCEFSGAPEAGEGFVVDWYKADELLEGGWDQLARGGEGTGVVPMVSEDNKYVIINTASLKILSLDEDDAGVYRCTVTVLSPLQTASEEVALDVVDGSMYPHDDGSQEQASNTTVVDGAVHISTNIFYVTAAILFSIFGFFAS</sequence>
<dbReference type="PROSITE" id="PS50835">
    <property type="entry name" value="IG_LIKE"/>
    <property type="match status" value="1"/>
</dbReference>
<proteinExistence type="predicted"/>
<reference evidence="5" key="1">
    <citation type="submission" date="2025-08" db="UniProtKB">
        <authorList>
            <consortium name="RefSeq"/>
        </authorList>
    </citation>
    <scope>IDENTIFICATION</scope>
    <source>
        <tissue evidence="5">Testes</tissue>
    </source>
</reference>
<dbReference type="InterPro" id="IPR018247">
    <property type="entry name" value="EF_Hand_1_Ca_BS"/>
</dbReference>
<feature type="transmembrane region" description="Helical" evidence="1">
    <location>
        <begin position="171"/>
        <end position="187"/>
    </location>
</feature>
<accession>A0ABM0GTY8</accession>
<feature type="signal peptide" evidence="2">
    <location>
        <begin position="1"/>
        <end position="20"/>
    </location>
</feature>
<dbReference type="SUPFAM" id="SSF48726">
    <property type="entry name" value="Immunoglobulin"/>
    <property type="match status" value="1"/>
</dbReference>
<evidence type="ECO:0000256" key="1">
    <source>
        <dbReference type="SAM" id="Phobius"/>
    </source>
</evidence>
<keyword evidence="2" id="KW-0732">Signal</keyword>
<keyword evidence="1" id="KW-0472">Membrane</keyword>
<dbReference type="RefSeq" id="XP_002737293.1">
    <property type="nucleotide sequence ID" value="XM_002737247.2"/>
</dbReference>
<dbReference type="Gene3D" id="2.60.40.10">
    <property type="entry name" value="Immunoglobulins"/>
    <property type="match status" value="1"/>
</dbReference>
<feature type="chain" id="PRO_5046689611" evidence="2">
    <location>
        <begin position="21"/>
        <end position="188"/>
    </location>
</feature>
<protein>
    <submittedName>
        <fullName evidence="5">Uncharacterized protein LOC100373272</fullName>
    </submittedName>
</protein>
<dbReference type="SMART" id="SM00409">
    <property type="entry name" value="IG"/>
    <property type="match status" value="1"/>
</dbReference>
<dbReference type="GeneID" id="100373272"/>
<keyword evidence="1" id="KW-0812">Transmembrane</keyword>
<feature type="domain" description="Ig-like" evidence="3">
    <location>
        <begin position="40"/>
        <end position="136"/>
    </location>
</feature>